<protein>
    <submittedName>
        <fullName evidence="2">Uncharacterized protein</fullName>
    </submittedName>
</protein>
<keyword evidence="1" id="KW-1133">Transmembrane helix</keyword>
<keyword evidence="3" id="KW-1185">Reference proteome</keyword>
<dbReference type="Proteomes" id="UP000233750">
    <property type="component" value="Unassembled WGS sequence"/>
</dbReference>
<name>A0A2N3WQJ8_9PSEU</name>
<organism evidence="2 3">
    <name type="scientific">Amycolatopsis echigonensis</name>
    <dbReference type="NCBI Taxonomy" id="2576905"/>
    <lineage>
        <taxon>Bacteria</taxon>
        <taxon>Bacillati</taxon>
        <taxon>Actinomycetota</taxon>
        <taxon>Actinomycetes</taxon>
        <taxon>Pseudonocardiales</taxon>
        <taxon>Pseudonocardiaceae</taxon>
        <taxon>Amycolatopsis</taxon>
    </lineage>
</organism>
<keyword evidence="1" id="KW-0472">Membrane</keyword>
<dbReference type="AlphaFoldDB" id="A0A2N3WQJ8"/>
<feature type="transmembrane region" description="Helical" evidence="1">
    <location>
        <begin position="96"/>
        <end position="117"/>
    </location>
</feature>
<sequence length="156" mass="16329">MFNFRYGGDRPPLSVTVSSAPPVASGTRYGWPMATSRLGSVQRVLLLFALTLGIAVMHHVPSPGAGHAMTSQMSVVQAHDAAPAAESGMPAGEHSMLHLCLAVLYAAGALVLGLLAFRRRPAVQAVFDGTRGSPAADRPPDRRGRAVLTSLCVSRT</sequence>
<gene>
    <name evidence="2" type="ORF">ATK30_7079</name>
</gene>
<evidence type="ECO:0000313" key="2">
    <source>
        <dbReference type="EMBL" id="PKV96142.1"/>
    </source>
</evidence>
<keyword evidence="1" id="KW-0812">Transmembrane</keyword>
<comment type="caution">
    <text evidence="2">The sequence shown here is derived from an EMBL/GenBank/DDBJ whole genome shotgun (WGS) entry which is preliminary data.</text>
</comment>
<dbReference type="EMBL" id="PJMY01000003">
    <property type="protein sequence ID" value="PKV96142.1"/>
    <property type="molecule type" value="Genomic_DNA"/>
</dbReference>
<accession>A0A2N3WQJ8</accession>
<feature type="transmembrane region" description="Helical" evidence="1">
    <location>
        <begin position="44"/>
        <end position="61"/>
    </location>
</feature>
<evidence type="ECO:0000313" key="3">
    <source>
        <dbReference type="Proteomes" id="UP000233750"/>
    </source>
</evidence>
<reference evidence="2 3" key="1">
    <citation type="submission" date="2017-12" db="EMBL/GenBank/DDBJ databases">
        <title>Sequencing the genomes of 1000 Actinobacteria strains.</title>
        <authorList>
            <person name="Klenk H.-P."/>
        </authorList>
    </citation>
    <scope>NUCLEOTIDE SEQUENCE [LARGE SCALE GENOMIC DNA]</scope>
    <source>
        <strain evidence="2 3">DSM 45165</strain>
    </source>
</reference>
<proteinExistence type="predicted"/>
<evidence type="ECO:0000256" key="1">
    <source>
        <dbReference type="SAM" id="Phobius"/>
    </source>
</evidence>